<evidence type="ECO:0000256" key="2">
    <source>
        <dbReference type="ARBA" id="ARBA00022833"/>
    </source>
</evidence>
<proteinExistence type="predicted"/>
<gene>
    <name evidence="8" type="ORF">FOXYS1_10611</name>
</gene>
<dbReference type="GO" id="GO:0006351">
    <property type="term" value="P:DNA-templated transcription"/>
    <property type="evidence" value="ECO:0007669"/>
    <property type="project" value="InterPro"/>
</dbReference>
<dbReference type="CDD" id="cd12148">
    <property type="entry name" value="fungal_TF_MHR"/>
    <property type="match status" value="1"/>
</dbReference>
<keyword evidence="3" id="KW-0805">Transcription regulation</keyword>
<comment type="caution">
    <text evidence="8">The sequence shown here is derived from an EMBL/GenBank/DDBJ whole genome shotgun (WGS) entry which is preliminary data.</text>
</comment>
<feature type="region of interest" description="Disordered" evidence="6">
    <location>
        <begin position="78"/>
        <end position="100"/>
    </location>
</feature>
<keyword evidence="1" id="KW-0479">Metal-binding</keyword>
<dbReference type="GO" id="GO:0003677">
    <property type="term" value="F:DNA binding"/>
    <property type="evidence" value="ECO:0007669"/>
    <property type="project" value="InterPro"/>
</dbReference>
<keyword evidence="5" id="KW-0539">Nucleus</keyword>
<reference evidence="8" key="1">
    <citation type="submission" date="2020-02" db="EMBL/GenBank/DDBJ databases">
        <title>Identification and distribution of gene clusters putatively required for synthesis of sphingolipid metabolism inhibitors in phylogenetically diverse species of the filamentous fungus Fusarium.</title>
        <authorList>
            <person name="Kim H.-S."/>
            <person name="Busman M."/>
            <person name="Brown D.W."/>
            <person name="Divon H."/>
            <person name="Uhlig S."/>
            <person name="Proctor R.H."/>
        </authorList>
    </citation>
    <scope>NUCLEOTIDE SEQUENCE [LARGE SCALE GENOMIC DNA]</scope>
    <source>
        <strain evidence="8">NRRL 39464</strain>
    </source>
</reference>
<feature type="domain" description="Xylanolytic transcriptional activator regulatory" evidence="7">
    <location>
        <begin position="326"/>
        <end position="520"/>
    </location>
</feature>
<keyword evidence="4" id="KW-0804">Transcription</keyword>
<dbReference type="PANTHER" id="PTHR47660">
    <property type="entry name" value="TRANSCRIPTION FACTOR WITH C2H2 AND ZN(2)-CYS(6) DNA BINDING DOMAIN (EUROFUNG)-RELATED-RELATED"/>
    <property type="match status" value="1"/>
</dbReference>
<accession>A0A8H5A4M0</accession>
<keyword evidence="2" id="KW-0862">Zinc</keyword>
<evidence type="ECO:0000259" key="7">
    <source>
        <dbReference type="Pfam" id="PF04082"/>
    </source>
</evidence>
<dbReference type="GO" id="GO:0008270">
    <property type="term" value="F:zinc ion binding"/>
    <property type="evidence" value="ECO:0007669"/>
    <property type="project" value="InterPro"/>
</dbReference>
<dbReference type="EMBL" id="JAAFOW010001897">
    <property type="protein sequence ID" value="KAF5258793.1"/>
    <property type="molecule type" value="Genomic_DNA"/>
</dbReference>
<evidence type="ECO:0000256" key="1">
    <source>
        <dbReference type="ARBA" id="ARBA00022723"/>
    </source>
</evidence>
<dbReference type="Proteomes" id="UP000558688">
    <property type="component" value="Unassembled WGS sequence"/>
</dbReference>
<dbReference type="InterPro" id="IPR007219">
    <property type="entry name" value="XnlR_reg_dom"/>
</dbReference>
<evidence type="ECO:0000313" key="9">
    <source>
        <dbReference type="Proteomes" id="UP000558688"/>
    </source>
</evidence>
<protein>
    <recommendedName>
        <fullName evidence="7">Xylanolytic transcriptional activator regulatory domain-containing protein</fullName>
    </recommendedName>
</protein>
<dbReference type="AlphaFoldDB" id="A0A8H5A4M0"/>
<evidence type="ECO:0000256" key="4">
    <source>
        <dbReference type="ARBA" id="ARBA00023163"/>
    </source>
</evidence>
<dbReference type="PANTHER" id="PTHR47660:SF2">
    <property type="entry name" value="TRANSCRIPTION FACTOR WITH C2H2 AND ZN(2)-CYS(6) DNA BINDING DOMAIN (EUROFUNG)"/>
    <property type="match status" value="1"/>
</dbReference>
<sequence length="818" mass="92167">MAANETSHLARLRILRESPTHNEGGRSHAPLESENEQFIDVDVGLHPYEDRDAFYLNNNQAQGYVGDLSYLPEPKDSWSHQTGMTPKAASLPSSSGHPTAYAEKVGRSTHDHGYTAGGQTQTSYGEDFMDDTGLMTGQRNSSMLIQSETPVEPNFTDTHGLYQPLPVSNNIPSNHTISKPRFTSSNQLFSTKVNNSHDSSPEWAYWWICRCTPLPLSPPAAPADLALSLLENLADLAVEPAPWNSSDEDWRKRHFGKAEFITNIPISEATRECMLVILQRYLRIAVEVHDLDLESLTTRRDDDQHDNVGTDYLRLPSTQALHNFMELFLRRFEPYYPLLPGRSLDPNKLVKNSKSKALMLLLLSMLACGSMIDPAPNARQFSTVISEICRLSIMNISFKDPSAAATPIFLHCALLSTIKGAFSGVKLHMSILKHTGILKDTNGGDVSNSDVEKDPESAWKCWIEKETASRLAYSWALVDHEVSLFYDLSPLLSISELKCRLPVTEKLWLASNSEEWLQGLMHGPSPTGDCSNNPDRLLRRMSLFGIFEMLLNGRLDEATHVLEPFDLRLLLSPLHVLITDLRQLLDCLPERGSGSIQLHSVMLRFQEIQQLMQRWLRTFRRVTNHGVRSHAMAETSMILYHVTYLNLLTSFKKIEIFARADPSECASTTDSTVTNIRDCSPDEALLHCCQILSLMQEMKDELRPVWSAAAIYRATLILWTISLANLQGSRLWVMKKFESRCTSLQELWETWNTKDTSLHRNLQYDDETPYYVCKDGNRVSLDDPAAILQLGLDTLSNGCLTSAFTEGVRSDARAYVMQ</sequence>
<name>A0A8H5A4M0_FUSOX</name>
<evidence type="ECO:0000256" key="5">
    <source>
        <dbReference type="ARBA" id="ARBA00023242"/>
    </source>
</evidence>
<evidence type="ECO:0000256" key="6">
    <source>
        <dbReference type="SAM" id="MobiDB-lite"/>
    </source>
</evidence>
<feature type="region of interest" description="Disordered" evidence="6">
    <location>
        <begin position="1"/>
        <end position="34"/>
    </location>
</feature>
<dbReference type="Pfam" id="PF04082">
    <property type="entry name" value="Fungal_trans"/>
    <property type="match status" value="1"/>
</dbReference>
<evidence type="ECO:0000313" key="8">
    <source>
        <dbReference type="EMBL" id="KAF5258793.1"/>
    </source>
</evidence>
<feature type="compositionally biased region" description="Basic and acidic residues" evidence="6">
    <location>
        <begin position="14"/>
        <end position="31"/>
    </location>
</feature>
<organism evidence="8 9">
    <name type="scientific">Fusarium oxysporum</name>
    <name type="common">Fusarium vascular wilt</name>
    <dbReference type="NCBI Taxonomy" id="5507"/>
    <lineage>
        <taxon>Eukaryota</taxon>
        <taxon>Fungi</taxon>
        <taxon>Dikarya</taxon>
        <taxon>Ascomycota</taxon>
        <taxon>Pezizomycotina</taxon>
        <taxon>Sordariomycetes</taxon>
        <taxon>Hypocreomycetidae</taxon>
        <taxon>Hypocreales</taxon>
        <taxon>Nectriaceae</taxon>
        <taxon>Fusarium</taxon>
        <taxon>Fusarium oxysporum species complex</taxon>
    </lineage>
</organism>
<evidence type="ECO:0000256" key="3">
    <source>
        <dbReference type="ARBA" id="ARBA00023015"/>
    </source>
</evidence>